<name>A0A645B7C6_9ZZZZ</name>
<organism evidence="1">
    <name type="scientific">bioreactor metagenome</name>
    <dbReference type="NCBI Taxonomy" id="1076179"/>
    <lineage>
        <taxon>unclassified sequences</taxon>
        <taxon>metagenomes</taxon>
        <taxon>ecological metagenomes</taxon>
    </lineage>
</organism>
<protein>
    <submittedName>
        <fullName evidence="1">Uncharacterized protein</fullName>
    </submittedName>
</protein>
<reference evidence="1" key="1">
    <citation type="submission" date="2019-08" db="EMBL/GenBank/DDBJ databases">
        <authorList>
            <person name="Kucharzyk K."/>
            <person name="Murdoch R.W."/>
            <person name="Higgins S."/>
            <person name="Loffler F."/>
        </authorList>
    </citation>
    <scope>NUCLEOTIDE SEQUENCE</scope>
</reference>
<evidence type="ECO:0000313" key="1">
    <source>
        <dbReference type="EMBL" id="MPM61350.1"/>
    </source>
</evidence>
<comment type="caution">
    <text evidence="1">The sequence shown here is derived from an EMBL/GenBank/DDBJ whole genome shotgun (WGS) entry which is preliminary data.</text>
</comment>
<accession>A0A645B7C6</accession>
<gene>
    <name evidence="1" type="ORF">SDC9_108208</name>
</gene>
<dbReference type="EMBL" id="VSSQ01018291">
    <property type="protein sequence ID" value="MPM61350.1"/>
    <property type="molecule type" value="Genomic_DNA"/>
</dbReference>
<dbReference type="AlphaFoldDB" id="A0A645B7C6"/>
<proteinExistence type="predicted"/>
<sequence length="141" mass="15464">MTGEGQKINTHAFHVDWINPGGLRRVHREPDALFPAERANLAHGQDCAADIGGMGTEYRLRVALKAGPDRLRVQRSIRRTLGHADLHACLSQRVQRAHHCVVLYGGDDHVVAGRECSLQKLIQRGGDSAGKADAGVFWRGK</sequence>